<keyword evidence="2" id="KW-1185">Reference proteome</keyword>
<name>A0A9P5PG63_9AGAR</name>
<dbReference type="Proteomes" id="UP000772434">
    <property type="component" value="Unassembled WGS sequence"/>
</dbReference>
<gene>
    <name evidence="1" type="ORF">BDP27DRAFT_1450396</name>
</gene>
<reference evidence="1" key="1">
    <citation type="submission" date="2020-11" db="EMBL/GenBank/DDBJ databases">
        <authorList>
            <consortium name="DOE Joint Genome Institute"/>
            <person name="Ahrendt S."/>
            <person name="Riley R."/>
            <person name="Andreopoulos W."/>
            <person name="Labutti K."/>
            <person name="Pangilinan J."/>
            <person name="Ruiz-Duenas F.J."/>
            <person name="Barrasa J.M."/>
            <person name="Sanchez-Garcia M."/>
            <person name="Camarero S."/>
            <person name="Miyauchi S."/>
            <person name="Serrano A."/>
            <person name="Linde D."/>
            <person name="Babiker R."/>
            <person name="Drula E."/>
            <person name="Ayuso-Fernandez I."/>
            <person name="Pacheco R."/>
            <person name="Padilla G."/>
            <person name="Ferreira P."/>
            <person name="Barriuso J."/>
            <person name="Kellner H."/>
            <person name="Castanera R."/>
            <person name="Alfaro M."/>
            <person name="Ramirez L."/>
            <person name="Pisabarro A.G."/>
            <person name="Kuo A."/>
            <person name="Tritt A."/>
            <person name="Lipzen A."/>
            <person name="He G."/>
            <person name="Yan M."/>
            <person name="Ng V."/>
            <person name="Cullen D."/>
            <person name="Martin F."/>
            <person name="Rosso M.-N."/>
            <person name="Henrissat B."/>
            <person name="Hibbett D."/>
            <person name="Martinez A.T."/>
            <person name="Grigoriev I.V."/>
        </authorList>
    </citation>
    <scope>NUCLEOTIDE SEQUENCE</scope>
    <source>
        <strain evidence="1">AH 40177</strain>
    </source>
</reference>
<proteinExistence type="predicted"/>
<dbReference type="AlphaFoldDB" id="A0A9P5PG63"/>
<sequence length="55" mass="6621">MRLIRTTSTDPELVYFADEQRIPQYAILSHVWEEEEVTFQHMQDPHSIKDMKGWS</sequence>
<evidence type="ECO:0000313" key="2">
    <source>
        <dbReference type="Proteomes" id="UP000772434"/>
    </source>
</evidence>
<organism evidence="1 2">
    <name type="scientific">Rhodocollybia butyracea</name>
    <dbReference type="NCBI Taxonomy" id="206335"/>
    <lineage>
        <taxon>Eukaryota</taxon>
        <taxon>Fungi</taxon>
        <taxon>Dikarya</taxon>
        <taxon>Basidiomycota</taxon>
        <taxon>Agaricomycotina</taxon>
        <taxon>Agaricomycetes</taxon>
        <taxon>Agaricomycetidae</taxon>
        <taxon>Agaricales</taxon>
        <taxon>Marasmiineae</taxon>
        <taxon>Omphalotaceae</taxon>
        <taxon>Rhodocollybia</taxon>
    </lineage>
</organism>
<dbReference type="PANTHER" id="PTHR10622">
    <property type="entry name" value="HET DOMAIN-CONTAINING PROTEIN"/>
    <property type="match status" value="1"/>
</dbReference>
<comment type="caution">
    <text evidence="1">The sequence shown here is derived from an EMBL/GenBank/DDBJ whole genome shotgun (WGS) entry which is preliminary data.</text>
</comment>
<dbReference type="EMBL" id="JADNRY010000109">
    <property type="protein sequence ID" value="KAF9065069.1"/>
    <property type="molecule type" value="Genomic_DNA"/>
</dbReference>
<protein>
    <submittedName>
        <fullName evidence="1">Uncharacterized protein</fullName>
    </submittedName>
</protein>
<evidence type="ECO:0000313" key="1">
    <source>
        <dbReference type="EMBL" id="KAF9065069.1"/>
    </source>
</evidence>
<accession>A0A9P5PG63</accession>
<feature type="non-terminal residue" evidence="1">
    <location>
        <position position="55"/>
    </location>
</feature>
<dbReference type="PANTHER" id="PTHR10622:SF10">
    <property type="entry name" value="HET DOMAIN-CONTAINING PROTEIN"/>
    <property type="match status" value="1"/>
</dbReference>